<accession>A0A9P6JFR6</accession>
<evidence type="ECO:0000256" key="1">
    <source>
        <dbReference type="SAM" id="MobiDB-lite"/>
    </source>
</evidence>
<evidence type="ECO:0000313" key="2">
    <source>
        <dbReference type="EMBL" id="KAF9967099.1"/>
    </source>
</evidence>
<dbReference type="AlphaFoldDB" id="A0A9P6JFR6"/>
<feature type="region of interest" description="Disordered" evidence="1">
    <location>
        <begin position="283"/>
        <end position="303"/>
    </location>
</feature>
<reference evidence="2" key="1">
    <citation type="journal article" date="2020" name="Fungal Divers.">
        <title>Resolving the Mortierellaceae phylogeny through synthesis of multi-gene phylogenetics and phylogenomics.</title>
        <authorList>
            <person name="Vandepol N."/>
            <person name="Liber J."/>
            <person name="Desiro A."/>
            <person name="Na H."/>
            <person name="Kennedy M."/>
            <person name="Barry K."/>
            <person name="Grigoriev I.V."/>
            <person name="Miller A.N."/>
            <person name="O'Donnell K."/>
            <person name="Stajich J.E."/>
            <person name="Bonito G."/>
        </authorList>
    </citation>
    <scope>NUCLEOTIDE SEQUENCE</scope>
    <source>
        <strain evidence="2">CK1249</strain>
    </source>
</reference>
<keyword evidence="3" id="KW-1185">Reference proteome</keyword>
<feature type="region of interest" description="Disordered" evidence="1">
    <location>
        <begin position="132"/>
        <end position="156"/>
    </location>
</feature>
<feature type="compositionally biased region" description="Basic and acidic residues" evidence="1">
    <location>
        <begin position="24"/>
        <end position="44"/>
    </location>
</feature>
<sequence length="392" mass="43503">MKNSSLTPREALEDTKLEGLFTQEGRDEWRLKHDTDSKEPRDVDMGQADPLETIQENPSQDVRHDASLNRSPKRMRQEMEETFLHAKPTIMRDMPLENERVRTEQDRLSKGEKAAGFPSALSDATKGSCLRKRKRVDDEVEGHDGAAPESQLGDPSLTKVHLLPSEASDSDTSHATAVVDVAMAEHSITQTKDIQSSAVFTTAKTMWQAADPTARGAKISAWNGELCRLILSFLECTTVIKIHFELQENARNQAAVPVSRLPVHRDSTMTLTAMSPPALESSLLPSAKAPTSSSHAEVQSRQHRRIARIRATGDLNAIIRGGNDILDTIARYEATRSNLMENLADTAREDCGAALRSSLHTMDYRHFSRLQLCALELEASVVGLFRTLRMTI</sequence>
<protein>
    <submittedName>
        <fullName evidence="2">Uncharacterized protein</fullName>
    </submittedName>
</protein>
<name>A0A9P6JFR6_MORAP</name>
<evidence type="ECO:0000313" key="3">
    <source>
        <dbReference type="Proteomes" id="UP000738359"/>
    </source>
</evidence>
<dbReference type="Proteomes" id="UP000738359">
    <property type="component" value="Unassembled WGS sequence"/>
</dbReference>
<comment type="caution">
    <text evidence="2">The sequence shown here is derived from an EMBL/GenBank/DDBJ whole genome shotgun (WGS) entry which is preliminary data.</text>
</comment>
<organism evidence="2 3">
    <name type="scientific">Mortierella alpina</name>
    <name type="common">Oleaginous fungus</name>
    <name type="synonym">Mortierella renispora</name>
    <dbReference type="NCBI Taxonomy" id="64518"/>
    <lineage>
        <taxon>Eukaryota</taxon>
        <taxon>Fungi</taxon>
        <taxon>Fungi incertae sedis</taxon>
        <taxon>Mucoromycota</taxon>
        <taxon>Mortierellomycotina</taxon>
        <taxon>Mortierellomycetes</taxon>
        <taxon>Mortierellales</taxon>
        <taxon>Mortierellaceae</taxon>
        <taxon>Mortierella</taxon>
    </lineage>
</organism>
<dbReference type="OrthoDB" id="2439370at2759"/>
<dbReference type="EMBL" id="JAAAHY010000102">
    <property type="protein sequence ID" value="KAF9967099.1"/>
    <property type="molecule type" value="Genomic_DNA"/>
</dbReference>
<proteinExistence type="predicted"/>
<feature type="region of interest" description="Disordered" evidence="1">
    <location>
        <begin position="1"/>
        <end position="74"/>
    </location>
</feature>
<gene>
    <name evidence="2" type="ORF">BGZ70_000133</name>
</gene>